<evidence type="ECO:0000256" key="1">
    <source>
        <dbReference type="SAM" id="Phobius"/>
    </source>
</evidence>
<keyword evidence="1" id="KW-1133">Transmembrane helix</keyword>
<feature type="transmembrane region" description="Helical" evidence="1">
    <location>
        <begin position="81"/>
        <end position="100"/>
    </location>
</feature>
<dbReference type="InterPro" id="IPR055568">
    <property type="entry name" value="DUF7144"/>
</dbReference>
<dbReference type="Pfam" id="PF23636">
    <property type="entry name" value="DUF7144"/>
    <property type="match status" value="1"/>
</dbReference>
<keyword evidence="4" id="KW-1185">Reference proteome</keyword>
<gene>
    <name evidence="3" type="ORF">D0Q02_05920</name>
</gene>
<feature type="transmembrane region" description="Helical" evidence="1">
    <location>
        <begin position="54"/>
        <end position="74"/>
    </location>
</feature>
<name>A0A372G428_9ACTN</name>
<keyword evidence="1" id="KW-0812">Transmembrane</keyword>
<feature type="transmembrane region" description="Helical" evidence="1">
    <location>
        <begin position="106"/>
        <end position="125"/>
    </location>
</feature>
<evidence type="ECO:0000313" key="3">
    <source>
        <dbReference type="EMBL" id="RFS47516.1"/>
    </source>
</evidence>
<comment type="caution">
    <text evidence="3">The sequence shown here is derived from an EMBL/GenBank/DDBJ whole genome shotgun (WGS) entry which is preliminary data.</text>
</comment>
<keyword evidence="1" id="KW-0472">Membrane</keyword>
<evidence type="ECO:0000259" key="2">
    <source>
        <dbReference type="Pfam" id="PF23636"/>
    </source>
</evidence>
<proteinExistence type="predicted"/>
<dbReference type="Proteomes" id="UP000262621">
    <property type="component" value="Unassembled WGS sequence"/>
</dbReference>
<dbReference type="AlphaFoldDB" id="A0A372G428"/>
<accession>A0A372G428</accession>
<dbReference type="EMBL" id="QVFU01000003">
    <property type="protein sequence ID" value="RFS47516.1"/>
    <property type="molecule type" value="Genomic_DNA"/>
</dbReference>
<feature type="domain" description="DUF7144" evidence="2">
    <location>
        <begin position="11"/>
        <end position="123"/>
    </location>
</feature>
<organism evidence="3 4">
    <name type="scientific">Micromonospora craniellae</name>
    <dbReference type="NCBI Taxonomy" id="2294034"/>
    <lineage>
        <taxon>Bacteria</taxon>
        <taxon>Bacillati</taxon>
        <taxon>Actinomycetota</taxon>
        <taxon>Actinomycetes</taxon>
        <taxon>Micromonosporales</taxon>
        <taxon>Micromonosporaceae</taxon>
        <taxon>Micromonospora</taxon>
    </lineage>
</organism>
<protein>
    <recommendedName>
        <fullName evidence="2">DUF7144 domain-containing protein</fullName>
    </recommendedName>
</protein>
<sequence>MTRNDVRARALLLAGVLLGVAGIFDAVAAGADLTSDPYVSIGSGAVHQHDVTAWVWLRLVAGVGTALAGALVPLGRRWSAWLALAAVAVFVVLHLLLFTYHPVQTVLVLGPALAAVRLVLLHRAGPAH</sequence>
<dbReference type="RefSeq" id="WP_117226950.1">
    <property type="nucleotide sequence ID" value="NZ_CP061725.1"/>
</dbReference>
<evidence type="ECO:0000313" key="4">
    <source>
        <dbReference type="Proteomes" id="UP000262621"/>
    </source>
</evidence>
<dbReference type="OrthoDB" id="3405699at2"/>
<reference evidence="3 4" key="1">
    <citation type="submission" date="2018-08" db="EMBL/GenBank/DDBJ databases">
        <title>Verrucosispora craniellae sp. nov., isolated from a marine sponge in the South China Sea.</title>
        <authorList>
            <person name="Li L."/>
            <person name="Lin H.W."/>
        </authorList>
    </citation>
    <scope>NUCLEOTIDE SEQUENCE [LARGE SCALE GENOMIC DNA]</scope>
    <source>
        <strain evidence="3 4">LHW63014</strain>
    </source>
</reference>